<proteinExistence type="predicted"/>
<protein>
    <submittedName>
        <fullName evidence="1">Uncharacterized protein</fullName>
    </submittedName>
</protein>
<comment type="caution">
    <text evidence="1">The sequence shown here is derived from an EMBL/GenBank/DDBJ whole genome shotgun (WGS) entry which is preliminary data.</text>
</comment>
<name>A0A7J7FVR5_CAMSI</name>
<sequence length="58" mass="6576">MTVQVLRTVKNRVSTQSMIARYDDNQSIPKIASKLHMTITQMQKEVGNRQPATSMSQP</sequence>
<dbReference type="EMBL" id="JACBKZ010000014">
    <property type="protein sequence ID" value="KAF5932473.1"/>
    <property type="molecule type" value="Genomic_DNA"/>
</dbReference>
<evidence type="ECO:0000313" key="2">
    <source>
        <dbReference type="Proteomes" id="UP000593564"/>
    </source>
</evidence>
<gene>
    <name evidence="1" type="ORF">HYC85_028644</name>
</gene>
<evidence type="ECO:0000313" key="1">
    <source>
        <dbReference type="EMBL" id="KAF5932473.1"/>
    </source>
</evidence>
<accession>A0A7J7FVR5</accession>
<dbReference type="AlphaFoldDB" id="A0A7J7FVR5"/>
<reference evidence="2" key="1">
    <citation type="journal article" date="2020" name="Nat. Commun.">
        <title>Genome assembly of wild tea tree DASZ reveals pedigree and selection history of tea varieties.</title>
        <authorList>
            <person name="Zhang W."/>
            <person name="Zhang Y."/>
            <person name="Qiu H."/>
            <person name="Guo Y."/>
            <person name="Wan H."/>
            <person name="Zhang X."/>
            <person name="Scossa F."/>
            <person name="Alseekh S."/>
            <person name="Zhang Q."/>
            <person name="Wang P."/>
            <person name="Xu L."/>
            <person name="Schmidt M.H."/>
            <person name="Jia X."/>
            <person name="Li D."/>
            <person name="Zhu A."/>
            <person name="Guo F."/>
            <person name="Chen W."/>
            <person name="Ni D."/>
            <person name="Usadel B."/>
            <person name="Fernie A.R."/>
            <person name="Wen W."/>
        </authorList>
    </citation>
    <scope>NUCLEOTIDE SEQUENCE [LARGE SCALE GENOMIC DNA]</scope>
    <source>
        <strain evidence="2">cv. G240</strain>
    </source>
</reference>
<keyword evidence="2" id="KW-1185">Reference proteome</keyword>
<dbReference type="Proteomes" id="UP000593564">
    <property type="component" value="Unassembled WGS sequence"/>
</dbReference>
<organism evidence="1 2">
    <name type="scientific">Camellia sinensis</name>
    <name type="common">Tea plant</name>
    <name type="synonym">Thea sinensis</name>
    <dbReference type="NCBI Taxonomy" id="4442"/>
    <lineage>
        <taxon>Eukaryota</taxon>
        <taxon>Viridiplantae</taxon>
        <taxon>Streptophyta</taxon>
        <taxon>Embryophyta</taxon>
        <taxon>Tracheophyta</taxon>
        <taxon>Spermatophyta</taxon>
        <taxon>Magnoliopsida</taxon>
        <taxon>eudicotyledons</taxon>
        <taxon>Gunneridae</taxon>
        <taxon>Pentapetalae</taxon>
        <taxon>asterids</taxon>
        <taxon>Ericales</taxon>
        <taxon>Theaceae</taxon>
        <taxon>Camellia</taxon>
    </lineage>
</organism>
<reference evidence="1 2" key="2">
    <citation type="submission" date="2020-07" db="EMBL/GenBank/DDBJ databases">
        <title>Genome assembly of wild tea tree DASZ reveals pedigree and selection history of tea varieties.</title>
        <authorList>
            <person name="Zhang W."/>
        </authorList>
    </citation>
    <scope>NUCLEOTIDE SEQUENCE [LARGE SCALE GENOMIC DNA]</scope>
    <source>
        <strain evidence="2">cv. G240</strain>
        <tissue evidence="1">Leaf</tissue>
    </source>
</reference>